<dbReference type="OrthoDB" id="6415382at2"/>
<dbReference type="GO" id="GO:0051082">
    <property type="term" value="F:unfolded protein binding"/>
    <property type="evidence" value="ECO:0007669"/>
    <property type="project" value="TreeGrafter"/>
</dbReference>
<dbReference type="EMBL" id="PDDV01000013">
    <property type="protein sequence ID" value="PEH72866.1"/>
    <property type="molecule type" value="Genomic_DNA"/>
</dbReference>
<evidence type="ECO:0000313" key="7">
    <source>
        <dbReference type="Proteomes" id="UP000219788"/>
    </source>
</evidence>
<dbReference type="PANTHER" id="PTHR38102">
    <property type="entry name" value="PERIPLASMIC CHAPERONE SPY"/>
    <property type="match status" value="1"/>
</dbReference>
<evidence type="ECO:0000256" key="4">
    <source>
        <dbReference type="ARBA" id="ARBA00022764"/>
    </source>
</evidence>
<evidence type="ECO:0000256" key="5">
    <source>
        <dbReference type="SAM" id="SignalP"/>
    </source>
</evidence>
<comment type="similarity">
    <text evidence="2">Belongs to the CpxP/Spy family.</text>
</comment>
<dbReference type="GO" id="GO:0030288">
    <property type="term" value="C:outer membrane-bounded periplasmic space"/>
    <property type="evidence" value="ECO:0007669"/>
    <property type="project" value="TreeGrafter"/>
</dbReference>
<feature type="chain" id="PRO_5012563499" evidence="5">
    <location>
        <begin position="23"/>
        <end position="179"/>
    </location>
</feature>
<dbReference type="CDD" id="cd09916">
    <property type="entry name" value="CpxP_like"/>
    <property type="match status" value="1"/>
</dbReference>
<dbReference type="GeneID" id="93123960"/>
<reference evidence="7" key="1">
    <citation type="submission" date="2017-09" db="EMBL/GenBank/DDBJ databases">
        <title>FDA dAtabase for Regulatory Grade micrObial Sequences (FDA-ARGOS): Supporting development and validation of Infectious Disease Dx tests.</title>
        <authorList>
            <person name="Goldberg B."/>
            <person name="Campos J."/>
            <person name="Tallon L."/>
            <person name="Sadzewicz L."/>
            <person name="Ott S."/>
            <person name="Zhao X."/>
            <person name="Nagaraj S."/>
            <person name="Vavikolanu K."/>
            <person name="Aluvathingal J."/>
            <person name="Nadendla S."/>
            <person name="Geyer C."/>
            <person name="Sichtig H."/>
        </authorList>
    </citation>
    <scope>NUCLEOTIDE SEQUENCE [LARGE SCALE GENOMIC DNA]</scope>
    <source>
        <strain evidence="7">FDAARGOS_370</strain>
    </source>
</reference>
<dbReference type="RefSeq" id="WP_005285463.1">
    <property type="nucleotide sequence ID" value="NZ_AP028090.1"/>
</dbReference>
<sequence length="179" mass="19923">MRKLTAMIFASTLALGVGAANAADTAAAPVANGAGNGNGMGMMHHQDMNHQNGVMQKKGNRHAGGMGMLAGIQLTPEQRQQIRDIRQQFHKAHPMPQMMDNFKQMQQLITSEKFDEAAARAHIEANNKARNDVAVERMKMEHQIYSLLTPAQKQQVNQNFEKRVQVMMERQGKMGQSQQ</sequence>
<gene>
    <name evidence="6" type="ORF">CRM76_13430</name>
</gene>
<proteinExistence type="inferred from homology"/>
<evidence type="ECO:0000256" key="1">
    <source>
        <dbReference type="ARBA" id="ARBA00004418"/>
    </source>
</evidence>
<dbReference type="Gene3D" id="1.20.120.1490">
    <property type="match status" value="1"/>
</dbReference>
<dbReference type="InterPro" id="IPR012899">
    <property type="entry name" value="LTXXQ"/>
</dbReference>
<comment type="subcellular location">
    <subcellularLocation>
        <location evidence="1">Periplasm</location>
    </subcellularLocation>
</comment>
<dbReference type="Pfam" id="PF07813">
    <property type="entry name" value="LTXXQ"/>
    <property type="match status" value="1"/>
</dbReference>
<dbReference type="PANTHER" id="PTHR38102:SF1">
    <property type="entry name" value="PERIPLASMIC CHAPERONE SPY"/>
    <property type="match status" value="1"/>
</dbReference>
<dbReference type="Proteomes" id="UP000219788">
    <property type="component" value="Unassembled WGS sequence"/>
</dbReference>
<evidence type="ECO:0000313" key="6">
    <source>
        <dbReference type="EMBL" id="PEH72866.1"/>
    </source>
</evidence>
<name>A0A2A7U383_EDWTA</name>
<keyword evidence="4" id="KW-0574">Periplasm</keyword>
<protein>
    <submittedName>
        <fullName evidence="6">ATP-independent periplasmic protein-refolding chaperone</fullName>
    </submittedName>
</protein>
<keyword evidence="3 5" id="KW-0732">Signal</keyword>
<evidence type="ECO:0000256" key="2">
    <source>
        <dbReference type="ARBA" id="ARBA00008441"/>
    </source>
</evidence>
<accession>A0A2A7U383</accession>
<dbReference type="AlphaFoldDB" id="A0A2A7U383"/>
<organism evidence="6 7">
    <name type="scientific">Edwardsiella tarda</name>
    <dbReference type="NCBI Taxonomy" id="636"/>
    <lineage>
        <taxon>Bacteria</taxon>
        <taxon>Pseudomonadati</taxon>
        <taxon>Pseudomonadota</taxon>
        <taxon>Gammaproteobacteria</taxon>
        <taxon>Enterobacterales</taxon>
        <taxon>Hafniaceae</taxon>
        <taxon>Edwardsiella</taxon>
    </lineage>
</organism>
<feature type="signal peptide" evidence="5">
    <location>
        <begin position="1"/>
        <end position="22"/>
    </location>
</feature>
<dbReference type="InterPro" id="IPR052211">
    <property type="entry name" value="Cpx_auxiliary_protein"/>
</dbReference>
<evidence type="ECO:0000256" key="3">
    <source>
        <dbReference type="ARBA" id="ARBA00022729"/>
    </source>
</evidence>
<comment type="caution">
    <text evidence="6">The sequence shown here is derived from an EMBL/GenBank/DDBJ whole genome shotgun (WGS) entry which is preliminary data.</text>
</comment>
<dbReference type="PIRSF" id="PIRSF034445">
    <property type="entry name" value="CpxP_Spy"/>
    <property type="match status" value="1"/>
</dbReference>